<keyword evidence="5" id="KW-1185">Reference proteome</keyword>
<evidence type="ECO:0000313" key="5">
    <source>
        <dbReference type="Proteomes" id="UP001180840"/>
    </source>
</evidence>
<feature type="region of interest" description="Disordered" evidence="2">
    <location>
        <begin position="211"/>
        <end position="242"/>
    </location>
</feature>
<feature type="coiled-coil region" evidence="1">
    <location>
        <begin position="23"/>
        <end position="50"/>
    </location>
</feature>
<feature type="compositionally biased region" description="Basic residues" evidence="2">
    <location>
        <begin position="232"/>
        <end position="242"/>
    </location>
</feature>
<organism evidence="4 5">
    <name type="scientific">Corynebacterium guangdongense</name>
    <dbReference type="NCBI Taxonomy" id="1783348"/>
    <lineage>
        <taxon>Bacteria</taxon>
        <taxon>Bacillati</taxon>
        <taxon>Actinomycetota</taxon>
        <taxon>Actinomycetes</taxon>
        <taxon>Mycobacteriales</taxon>
        <taxon>Corynebacteriaceae</taxon>
        <taxon>Corynebacterium</taxon>
    </lineage>
</organism>
<feature type="transmembrane region" description="Helical" evidence="3">
    <location>
        <begin position="55"/>
        <end position="72"/>
    </location>
</feature>
<keyword evidence="3" id="KW-0472">Membrane</keyword>
<evidence type="ECO:0000256" key="2">
    <source>
        <dbReference type="SAM" id="MobiDB-lite"/>
    </source>
</evidence>
<proteinExistence type="predicted"/>
<protein>
    <submittedName>
        <fullName evidence="4">Uncharacterized protein</fullName>
    </submittedName>
</protein>
<evidence type="ECO:0000313" key="4">
    <source>
        <dbReference type="EMBL" id="MDR7329523.1"/>
    </source>
</evidence>
<feature type="region of interest" description="Disordered" evidence="2">
    <location>
        <begin position="1"/>
        <end position="21"/>
    </location>
</feature>
<sequence>MTEQPAAHPDPSADRGGERRDAVDKVTSTLAAAETNRQLAEAEKKAAGRMTLGPYLWWLVAALVLYAVYLVVPHAGDVRGFEVTFRLPAAVDSGIKITEYVFAWLMLGGLGVFTTLTVLTRRTVFGLIAWMFVTVGVFYSLFAMWLRMTRSSADDGVNVGVGMAVAVVAVFIAEIAYAIVALRRSPEQARIAEERARHANLDEVGYAQREARTGGEAAAQPNPLLADDRRQRAARRHGTTGD</sequence>
<dbReference type="RefSeq" id="WP_290194351.1">
    <property type="nucleotide sequence ID" value="NZ_CP047654.1"/>
</dbReference>
<accession>A0ABU2A052</accession>
<feature type="transmembrane region" description="Helical" evidence="3">
    <location>
        <begin position="127"/>
        <end position="147"/>
    </location>
</feature>
<keyword evidence="1" id="KW-0175">Coiled coil</keyword>
<feature type="transmembrane region" description="Helical" evidence="3">
    <location>
        <begin position="101"/>
        <end position="120"/>
    </location>
</feature>
<feature type="transmembrane region" description="Helical" evidence="3">
    <location>
        <begin position="159"/>
        <end position="180"/>
    </location>
</feature>
<keyword evidence="3" id="KW-0812">Transmembrane</keyword>
<name>A0ABU2A052_9CORY</name>
<evidence type="ECO:0000256" key="1">
    <source>
        <dbReference type="SAM" id="Coils"/>
    </source>
</evidence>
<reference evidence="4" key="1">
    <citation type="submission" date="2023-07" db="EMBL/GenBank/DDBJ databases">
        <title>Sequencing the genomes of 1000 actinobacteria strains.</title>
        <authorList>
            <person name="Klenk H.-P."/>
        </authorList>
    </citation>
    <scope>NUCLEOTIDE SEQUENCE</scope>
    <source>
        <strain evidence="4">DSM 107476</strain>
    </source>
</reference>
<keyword evidence="3" id="KW-1133">Transmembrane helix</keyword>
<dbReference type="EMBL" id="JAVDXZ010000001">
    <property type="protein sequence ID" value="MDR7329523.1"/>
    <property type="molecule type" value="Genomic_DNA"/>
</dbReference>
<dbReference type="Proteomes" id="UP001180840">
    <property type="component" value="Unassembled WGS sequence"/>
</dbReference>
<comment type="caution">
    <text evidence="4">The sequence shown here is derived from an EMBL/GenBank/DDBJ whole genome shotgun (WGS) entry which is preliminary data.</text>
</comment>
<gene>
    <name evidence="4" type="ORF">J2S39_001199</name>
</gene>
<feature type="compositionally biased region" description="Basic and acidic residues" evidence="2">
    <location>
        <begin position="11"/>
        <end position="21"/>
    </location>
</feature>
<evidence type="ECO:0000256" key="3">
    <source>
        <dbReference type="SAM" id="Phobius"/>
    </source>
</evidence>